<dbReference type="Proteomes" id="UP000001901">
    <property type="component" value="Chromosome"/>
</dbReference>
<dbReference type="HOGENOM" id="CLU_056379_0_0_2"/>
<dbReference type="InterPro" id="IPR056179">
    <property type="entry name" value="DHQS_C"/>
</dbReference>
<gene>
    <name evidence="5" type="primary">aroB'</name>
    <name evidence="8" type="ordered locus">Arcpr_0974</name>
</gene>
<evidence type="ECO:0000256" key="1">
    <source>
        <dbReference type="ARBA" id="ARBA00022605"/>
    </source>
</evidence>
<organism evidence="8 9">
    <name type="scientific">Archaeoglobus profundus (strain DSM 5631 / JCM 9629 / NBRC 100127 / Av18)</name>
    <dbReference type="NCBI Taxonomy" id="572546"/>
    <lineage>
        <taxon>Archaea</taxon>
        <taxon>Methanobacteriati</taxon>
        <taxon>Methanobacteriota</taxon>
        <taxon>Archaeoglobi</taxon>
        <taxon>Archaeoglobales</taxon>
        <taxon>Archaeoglobaceae</taxon>
        <taxon>Archaeoglobus</taxon>
    </lineage>
</organism>
<dbReference type="PANTHER" id="PTHR33563:SF1">
    <property type="entry name" value="3-DEHYDROQUINATE SYNTHASE"/>
    <property type="match status" value="1"/>
</dbReference>
<evidence type="ECO:0000256" key="3">
    <source>
        <dbReference type="ARBA" id="ARBA00023027"/>
    </source>
</evidence>
<dbReference type="Pfam" id="PF26558">
    <property type="entry name" value="DHQS_2nd"/>
    <property type="match status" value="1"/>
</dbReference>
<keyword evidence="1 5" id="KW-0028">Amino-acid biosynthesis</keyword>
<sequence length="334" mass="37393">MKEIWLLALGENWEDEKEKIKDAIEIGFTGVVVRKEFEDLAKKLGRIKVFGVEDGVGENAIFFEIESAEDQNKAVELSEKFDYLFLKFSDWKVIPLENLIAMKKKAKLIAIVNDLDEAKVVLTTLEKGADGIAIAEDRREMMRRYYELASGEKGFVELKRAKIVEIKPLGVGDRVCIDTVTLMGVGEGMLVGNRAGFMFLVASESEESEYVSSRPFRVNAGSVNAYIKVGDRTKYLAELKAGDSVEIVNYKGETRRSYVGRVKIEKRPLILIRAVANGEEGTVILQNAETIKLVNPEGKHVSVANLKEGDEVLVWIGEKARHFGVGIDEFIIER</sequence>
<keyword evidence="2 5" id="KW-0560">Oxidoreductase</keyword>
<evidence type="ECO:0000259" key="7">
    <source>
        <dbReference type="Pfam" id="PF26558"/>
    </source>
</evidence>
<dbReference type="PANTHER" id="PTHR33563">
    <property type="match status" value="1"/>
</dbReference>
<proteinExistence type="inferred from homology"/>
<dbReference type="HAMAP" id="MF_01244">
    <property type="entry name" value="Arch_DHQ_synthase"/>
    <property type="match status" value="1"/>
</dbReference>
<evidence type="ECO:0000313" key="8">
    <source>
        <dbReference type="EMBL" id="ADB58035.1"/>
    </source>
</evidence>
<comment type="function">
    <text evidence="5">Catalyzes the oxidative deamination and cyclization of 2-amino-3,7-dideoxy-D-threo-hept-6-ulosonic acid (ADH) to yield 3-dehydroquinate (DHQ), which is fed into the canonical shikimic pathway of aromatic amino acid biosynthesis.</text>
</comment>
<dbReference type="GO" id="GO:0102042">
    <property type="term" value="F:dehydroquinate synthase activity"/>
    <property type="evidence" value="ECO:0007669"/>
    <property type="project" value="UniProtKB-EC"/>
</dbReference>
<dbReference type="OrthoDB" id="10265at2157"/>
<evidence type="ECO:0000313" key="9">
    <source>
        <dbReference type="Proteomes" id="UP000001901"/>
    </source>
</evidence>
<feature type="domain" description="3-dehydroquinate synthase C-terminal" evidence="7">
    <location>
        <begin position="161"/>
        <end position="334"/>
    </location>
</feature>
<dbReference type="AlphaFoldDB" id="D2RIB0"/>
<dbReference type="GeneID" id="8739643"/>
<keyword evidence="3 5" id="KW-0520">NAD</keyword>
<keyword evidence="9" id="KW-1185">Reference proteome</keyword>
<dbReference type="eggNOG" id="arCOG04353">
    <property type="taxonomic scope" value="Archaea"/>
</dbReference>
<dbReference type="KEGG" id="apo:Arcpr_0974"/>
<comment type="similarity">
    <text evidence="5">Belongs to the archaeal-type DHQ synthase family.</text>
</comment>
<dbReference type="RefSeq" id="WP_012940371.1">
    <property type="nucleotide sequence ID" value="NC_013741.1"/>
</dbReference>
<dbReference type="GO" id="GO:0008652">
    <property type="term" value="P:amino acid biosynthetic process"/>
    <property type="evidence" value="ECO:0007669"/>
    <property type="project" value="UniProtKB-KW"/>
</dbReference>
<keyword evidence="4 5" id="KW-0057">Aromatic amino acid biosynthesis</keyword>
<dbReference type="STRING" id="572546.Arcpr_0974"/>
<dbReference type="PIRSF" id="PIRSF006655">
    <property type="entry name" value="DHQ_synth"/>
    <property type="match status" value="1"/>
</dbReference>
<dbReference type="EC" id="1.4.1.24" evidence="5"/>
<dbReference type="PaxDb" id="572546-Arcpr_0974"/>
<accession>D2RIB0</accession>
<protein>
    <recommendedName>
        <fullName evidence="5">3-dehydroquinate synthase</fullName>
        <shortName evidence="5">DHQ synthase</shortName>
        <ecNumber evidence="5">1.4.1.24</ecNumber>
    </recommendedName>
    <alternativeName>
        <fullName evidence="5">3-dehydroquinate synthase II</fullName>
    </alternativeName>
</protein>
<dbReference type="GO" id="GO:0051287">
    <property type="term" value="F:NAD binding"/>
    <property type="evidence" value="ECO:0007669"/>
    <property type="project" value="UniProtKB-UniRule"/>
</dbReference>
<evidence type="ECO:0000256" key="4">
    <source>
        <dbReference type="ARBA" id="ARBA00023141"/>
    </source>
</evidence>
<name>D2RIB0_ARCPA</name>
<dbReference type="EMBL" id="CP001857">
    <property type="protein sequence ID" value="ADB58035.1"/>
    <property type="molecule type" value="Genomic_DNA"/>
</dbReference>
<evidence type="ECO:0000259" key="6">
    <source>
        <dbReference type="Pfam" id="PF01959"/>
    </source>
</evidence>
<dbReference type="InterPro" id="IPR002812">
    <property type="entry name" value="DHQS"/>
</dbReference>
<feature type="domain" description="3-dehydroquinate synthase N-terminal" evidence="6">
    <location>
        <begin position="1"/>
        <end position="147"/>
    </location>
</feature>
<dbReference type="GO" id="GO:0003856">
    <property type="term" value="F:3-dehydroquinate synthase activity"/>
    <property type="evidence" value="ECO:0007669"/>
    <property type="project" value="InterPro"/>
</dbReference>
<evidence type="ECO:0000256" key="2">
    <source>
        <dbReference type="ARBA" id="ARBA00023002"/>
    </source>
</evidence>
<dbReference type="GO" id="GO:0009073">
    <property type="term" value="P:aromatic amino acid family biosynthetic process"/>
    <property type="evidence" value="ECO:0007669"/>
    <property type="project" value="UniProtKB-UniRule"/>
</dbReference>
<comment type="catalytic activity">
    <reaction evidence="5">
        <text>2-amino-2,3,7-trideoxy-D-lyxo-hept-6-ulosonate + NAD(+) + H2O = 3-dehydroquinate + NH4(+) + NADH + H(+)</text>
        <dbReference type="Rhea" id="RHEA:25956"/>
        <dbReference type="ChEBI" id="CHEBI:15377"/>
        <dbReference type="ChEBI" id="CHEBI:15378"/>
        <dbReference type="ChEBI" id="CHEBI:28938"/>
        <dbReference type="ChEBI" id="CHEBI:32364"/>
        <dbReference type="ChEBI" id="CHEBI:57540"/>
        <dbReference type="ChEBI" id="CHEBI:57945"/>
        <dbReference type="ChEBI" id="CHEBI:58859"/>
        <dbReference type="EC" id="1.4.1.24"/>
    </reaction>
</comment>
<dbReference type="NCBIfam" id="NF002627">
    <property type="entry name" value="PRK02290.1-5"/>
    <property type="match status" value="1"/>
</dbReference>
<evidence type="ECO:0000256" key="5">
    <source>
        <dbReference type="HAMAP-Rule" id="MF_01244"/>
    </source>
</evidence>
<dbReference type="InterPro" id="IPR030960">
    <property type="entry name" value="DHQS/DOIS_N"/>
</dbReference>
<dbReference type="Pfam" id="PF01959">
    <property type="entry name" value="DHQS"/>
    <property type="match status" value="1"/>
</dbReference>
<reference evidence="8 9" key="1">
    <citation type="journal article" date="2010" name="Stand. Genomic Sci.">
        <title>Complete genome sequence of Archaeoglobus profundus type strain (AV18).</title>
        <authorList>
            <person name="von Jan M."/>
            <person name="Lapidus A."/>
            <person name="Del Rio T.G."/>
            <person name="Copeland A."/>
            <person name="Tice H."/>
            <person name="Cheng J.F."/>
            <person name="Lucas S."/>
            <person name="Chen F."/>
            <person name="Nolan M."/>
            <person name="Goodwin L."/>
            <person name="Han C."/>
            <person name="Pitluck S."/>
            <person name="Liolios K."/>
            <person name="Ivanova N."/>
            <person name="Mavromatis K."/>
            <person name="Ovchinnikova G."/>
            <person name="Chertkov O."/>
            <person name="Pati A."/>
            <person name="Chen A."/>
            <person name="Palaniappan K."/>
            <person name="Land M."/>
            <person name="Hauser L."/>
            <person name="Chang Y.J."/>
            <person name="Jeffries C.D."/>
            <person name="Saunders E."/>
            <person name="Brettin T."/>
            <person name="Detter J.C."/>
            <person name="Chain P."/>
            <person name="Eichinger K."/>
            <person name="Huber H."/>
            <person name="Spring S."/>
            <person name="Rohde M."/>
            <person name="Goker M."/>
            <person name="Wirth R."/>
            <person name="Woyke T."/>
            <person name="Bristow J."/>
            <person name="Eisen J.A."/>
            <person name="Markowitz V."/>
            <person name="Hugenholtz P."/>
            <person name="Kyrpides N.C."/>
            <person name="Klenk H.P."/>
        </authorList>
    </citation>
    <scope>NUCLEOTIDE SEQUENCE [LARGE SCALE GENOMIC DNA]</scope>
    <source>
        <strain evidence="9">DSM 5631 / JCM 9629 / NBRC 100127 / Av18</strain>
    </source>
</reference>